<evidence type="ECO:0000313" key="5">
    <source>
        <dbReference type="EMBL" id="TSH92705.1"/>
    </source>
</evidence>
<dbReference type="SUPFAM" id="SSF46689">
    <property type="entry name" value="Homeodomain-like"/>
    <property type="match status" value="2"/>
</dbReference>
<evidence type="ECO:0000256" key="2">
    <source>
        <dbReference type="ARBA" id="ARBA00023125"/>
    </source>
</evidence>
<dbReference type="InterPro" id="IPR050204">
    <property type="entry name" value="AraC_XylS_family_regulators"/>
</dbReference>
<keyword evidence="6" id="KW-1185">Reference proteome</keyword>
<organism evidence="5 6">
    <name type="scientific">Verticiella sediminum</name>
    <dbReference type="NCBI Taxonomy" id="1247510"/>
    <lineage>
        <taxon>Bacteria</taxon>
        <taxon>Pseudomonadati</taxon>
        <taxon>Pseudomonadota</taxon>
        <taxon>Betaproteobacteria</taxon>
        <taxon>Burkholderiales</taxon>
        <taxon>Alcaligenaceae</taxon>
        <taxon>Verticiella</taxon>
    </lineage>
</organism>
<dbReference type="GO" id="GO:0003700">
    <property type="term" value="F:DNA-binding transcription factor activity"/>
    <property type="evidence" value="ECO:0007669"/>
    <property type="project" value="InterPro"/>
</dbReference>
<dbReference type="PROSITE" id="PS00041">
    <property type="entry name" value="HTH_ARAC_FAMILY_1"/>
    <property type="match status" value="1"/>
</dbReference>
<evidence type="ECO:0000259" key="4">
    <source>
        <dbReference type="PROSITE" id="PS01124"/>
    </source>
</evidence>
<keyword evidence="2" id="KW-0238">DNA-binding</keyword>
<keyword evidence="1" id="KW-0805">Transcription regulation</keyword>
<dbReference type="AlphaFoldDB" id="A0A556AIL3"/>
<name>A0A556AIL3_9BURK</name>
<dbReference type="Gene3D" id="1.10.10.60">
    <property type="entry name" value="Homeodomain-like"/>
    <property type="match status" value="1"/>
</dbReference>
<keyword evidence="3" id="KW-0804">Transcription</keyword>
<accession>A0A556AIL3</accession>
<proteinExistence type="predicted"/>
<dbReference type="SMART" id="SM00342">
    <property type="entry name" value="HTH_ARAC"/>
    <property type="match status" value="1"/>
</dbReference>
<dbReference type="InterPro" id="IPR009057">
    <property type="entry name" value="Homeodomain-like_sf"/>
</dbReference>
<evidence type="ECO:0000313" key="6">
    <source>
        <dbReference type="Proteomes" id="UP000318405"/>
    </source>
</evidence>
<dbReference type="PANTHER" id="PTHR46796:SF12">
    <property type="entry name" value="HTH-TYPE DNA-BINDING TRANSCRIPTIONAL ACTIVATOR EUTR"/>
    <property type="match status" value="1"/>
</dbReference>
<dbReference type="Proteomes" id="UP000318405">
    <property type="component" value="Unassembled WGS sequence"/>
</dbReference>
<gene>
    <name evidence="5" type="ORF">FOZ76_14920</name>
</gene>
<sequence>MPSSATPPDMIHQVRGNEHAGVLVSMLLAAPSGRAEQAPPAASIAPRAVRRAEAYIEAHAGDAIRLDDIASAAGVPVRTLLDGFKRFRSCSPMQMLRERRLEHVRQRLLEGGPEARVACVALDCGFAHLGRFAGHYLQRYGESPSETLRRVQRLAA</sequence>
<dbReference type="PROSITE" id="PS01124">
    <property type="entry name" value="HTH_ARAC_FAMILY_2"/>
    <property type="match status" value="1"/>
</dbReference>
<dbReference type="RefSeq" id="WP_143949071.1">
    <property type="nucleotide sequence ID" value="NZ_BAABMB010000001.1"/>
</dbReference>
<dbReference type="InterPro" id="IPR018062">
    <property type="entry name" value="HTH_AraC-typ_CS"/>
</dbReference>
<protein>
    <submittedName>
        <fullName evidence="5">Helix-turn-helix transcriptional regulator</fullName>
    </submittedName>
</protein>
<comment type="caution">
    <text evidence="5">The sequence shown here is derived from an EMBL/GenBank/DDBJ whole genome shotgun (WGS) entry which is preliminary data.</text>
</comment>
<dbReference type="GO" id="GO:0043565">
    <property type="term" value="F:sequence-specific DNA binding"/>
    <property type="evidence" value="ECO:0007669"/>
    <property type="project" value="InterPro"/>
</dbReference>
<dbReference type="PANTHER" id="PTHR46796">
    <property type="entry name" value="HTH-TYPE TRANSCRIPTIONAL ACTIVATOR RHAS-RELATED"/>
    <property type="match status" value="1"/>
</dbReference>
<evidence type="ECO:0000256" key="3">
    <source>
        <dbReference type="ARBA" id="ARBA00023163"/>
    </source>
</evidence>
<feature type="domain" description="HTH araC/xylS-type" evidence="4">
    <location>
        <begin position="50"/>
        <end position="150"/>
    </location>
</feature>
<dbReference type="OrthoDB" id="185346at2"/>
<dbReference type="EMBL" id="VLTJ01000029">
    <property type="protein sequence ID" value="TSH92705.1"/>
    <property type="molecule type" value="Genomic_DNA"/>
</dbReference>
<dbReference type="InterPro" id="IPR018060">
    <property type="entry name" value="HTH_AraC"/>
</dbReference>
<dbReference type="Pfam" id="PF12833">
    <property type="entry name" value="HTH_18"/>
    <property type="match status" value="1"/>
</dbReference>
<reference evidence="5 6" key="1">
    <citation type="submission" date="2019-07" db="EMBL/GenBank/DDBJ databases">
        <title>Qingshengfaniella alkalisoli gen. nov., sp. nov., isolated from saline soil.</title>
        <authorList>
            <person name="Xu L."/>
            <person name="Huang X.-X."/>
            <person name="Sun J.-Q."/>
        </authorList>
    </citation>
    <scope>NUCLEOTIDE SEQUENCE [LARGE SCALE GENOMIC DNA]</scope>
    <source>
        <strain evidence="5 6">DSM 27279</strain>
    </source>
</reference>
<evidence type="ECO:0000256" key="1">
    <source>
        <dbReference type="ARBA" id="ARBA00023015"/>
    </source>
</evidence>